<reference evidence="3 4" key="1">
    <citation type="submission" date="2023-04" db="EMBL/GenBank/DDBJ databases">
        <title>Forest soil microbial communities from Buena Vista Peninsula, Colon Province, Panama.</title>
        <authorList>
            <person name="Bouskill N."/>
        </authorList>
    </citation>
    <scope>NUCLEOTIDE SEQUENCE [LARGE SCALE GENOMIC DNA]</scope>
    <source>
        <strain evidence="3 4">GGS1</strain>
    </source>
</reference>
<evidence type="ECO:0000313" key="4">
    <source>
        <dbReference type="Proteomes" id="UP001160499"/>
    </source>
</evidence>
<keyword evidence="4" id="KW-1185">Reference proteome</keyword>
<dbReference type="RefSeq" id="WP_280883517.1">
    <property type="nucleotide sequence ID" value="NZ_JARXVH010000052.1"/>
</dbReference>
<comment type="caution">
    <text evidence="3">The sequence shown here is derived from an EMBL/GenBank/DDBJ whole genome shotgun (WGS) entry which is preliminary data.</text>
</comment>
<name>A0ABT6M318_9ACTN</name>
<dbReference type="Proteomes" id="UP001160499">
    <property type="component" value="Unassembled WGS sequence"/>
</dbReference>
<feature type="region of interest" description="Disordered" evidence="2">
    <location>
        <begin position="121"/>
        <end position="140"/>
    </location>
</feature>
<evidence type="ECO:0000313" key="3">
    <source>
        <dbReference type="EMBL" id="MDH6222947.1"/>
    </source>
</evidence>
<evidence type="ECO:0000256" key="2">
    <source>
        <dbReference type="SAM" id="MobiDB-lite"/>
    </source>
</evidence>
<dbReference type="EMBL" id="JARXVH010000052">
    <property type="protein sequence ID" value="MDH6222947.1"/>
    <property type="molecule type" value="Genomic_DNA"/>
</dbReference>
<proteinExistence type="predicted"/>
<organism evidence="3 4">
    <name type="scientific">Streptomyces pseudovenezuelae</name>
    <dbReference type="NCBI Taxonomy" id="67350"/>
    <lineage>
        <taxon>Bacteria</taxon>
        <taxon>Bacillati</taxon>
        <taxon>Actinomycetota</taxon>
        <taxon>Actinomycetes</taxon>
        <taxon>Kitasatosporales</taxon>
        <taxon>Streptomycetaceae</taxon>
        <taxon>Streptomyces</taxon>
        <taxon>Streptomyces aurantiacus group</taxon>
    </lineage>
</organism>
<gene>
    <name evidence="3" type="ORF">M2283_010299</name>
</gene>
<evidence type="ECO:0000256" key="1">
    <source>
        <dbReference type="SAM" id="Coils"/>
    </source>
</evidence>
<sequence length="140" mass="15620">MRQLLDKIETRQRLVRETIERLREQITELTEQLAAAEHTLERLETTRETVLELATEDGAPAPEPLPSGYREILALFEQAGGGLRAKNVCHALGLGTEPRHTEGMRAKLKRLVSRSILTESEPGLFTLTQPPPATPETDQS</sequence>
<keyword evidence="1" id="KW-0175">Coiled coil</keyword>
<feature type="coiled-coil region" evidence="1">
    <location>
        <begin position="5"/>
        <end position="53"/>
    </location>
</feature>
<accession>A0ABT6M318</accession>
<protein>
    <submittedName>
        <fullName evidence="3">Uncharacterized protein</fullName>
    </submittedName>
</protein>